<dbReference type="SUPFAM" id="SSF52540">
    <property type="entry name" value="P-loop containing nucleoside triphosphate hydrolases"/>
    <property type="match status" value="1"/>
</dbReference>
<name>A0A0H5P754_NOCFR</name>
<evidence type="ECO:0000313" key="2">
    <source>
        <dbReference type="EMBL" id="CRY78361.1"/>
    </source>
</evidence>
<reference evidence="3" key="1">
    <citation type="submission" date="2015-03" db="EMBL/GenBank/DDBJ databases">
        <authorList>
            <consortium name="Pathogen Informatics"/>
        </authorList>
    </citation>
    <scope>NUCLEOTIDE SEQUENCE [LARGE SCALE GENOMIC DNA]</scope>
    <source>
        <strain evidence="3">NCTC11134</strain>
    </source>
</reference>
<dbReference type="InterPro" id="IPR027417">
    <property type="entry name" value="P-loop_NTPase"/>
</dbReference>
<sequence>MSAGAGQLPARMTSFIGRDDELTAVRDALARFRLVSLVGPGGVGKTRLGIEAARPLAAEVPGGAWFVPLAHLTDPADVAQAVASALGAKFSSPDVVDHLIAALADREILIVLDNCEHVVSGCQVFVGRVLRAAPGVRFLVTSRQALGITGERVLAVRTLGAPASGTVLRVEDAAAYPAIRLLDERAGAVSAHHRITEENVELAAQLVRRLDGLPLAIELAAARLRSLSLAELLARITDRFRVLAGGDPTDLPQHRTLWALVEWSHGLCLPEEQQLWARMSVFVGSADLAAVEAVCADDDAVEVVNALDGLVAKSILVTETTPCGLRYRMLESIAEYGRHRLRESGAEEQLRRRHREHYRRVAEQVGTAFWGPDQARMLACLTTELPNFAAAFDSFLGDEDERARRHALTLAARLRILWVMGGHLQEGRRRLDRALAAHPAACAERVEALWSCAWVALLQGDHQGARERLAECGALDAVAGPHTRSFVATWQGSLALFGGDLETAAARFSEAAAGHRADGSVEGLLMSLFQLALTRTLLGDHAEAARCCAEAMTAGTTTGDRWARGYALWVRAHLAVAEDRVDEAITAAAQSLESSLPLDNHIAVVLVLEVLATASVAAARHREGATLLGIADAFWRRIGTALSAFGPQLARAHEDAAHRAVAALGADAFDEAYREGAGFGDEQVRAYLAALTRTHGTERDRSATPTGAHALTRRERQVAALVGKGLSNRDIAGELVLSHRTVEGHVEHVLAKLGFRSRTEIAVWAATRDLDA</sequence>
<evidence type="ECO:0000313" key="3">
    <source>
        <dbReference type="Proteomes" id="UP000057820"/>
    </source>
</evidence>
<protein>
    <submittedName>
        <fullName evidence="2">Nitrogen regulation protein C</fullName>
    </submittedName>
</protein>
<dbReference type="InterPro" id="IPR036388">
    <property type="entry name" value="WH-like_DNA-bd_sf"/>
</dbReference>
<dbReference type="InterPro" id="IPR016032">
    <property type="entry name" value="Sig_transdc_resp-reg_C-effctor"/>
</dbReference>
<organism evidence="2 3">
    <name type="scientific">Nocardia farcinica</name>
    <dbReference type="NCBI Taxonomy" id="37329"/>
    <lineage>
        <taxon>Bacteria</taxon>
        <taxon>Bacillati</taxon>
        <taxon>Actinomycetota</taxon>
        <taxon>Actinomycetes</taxon>
        <taxon>Mycobacteriales</taxon>
        <taxon>Nocardiaceae</taxon>
        <taxon>Nocardia</taxon>
    </lineage>
</organism>
<dbReference type="GO" id="GO:0003677">
    <property type="term" value="F:DNA binding"/>
    <property type="evidence" value="ECO:0007669"/>
    <property type="project" value="InterPro"/>
</dbReference>
<dbReference type="KEGG" id="nfr:ERS450000_02892"/>
<dbReference type="Gene3D" id="1.10.10.10">
    <property type="entry name" value="Winged helix-like DNA-binding domain superfamily/Winged helix DNA-binding domain"/>
    <property type="match status" value="1"/>
</dbReference>
<dbReference type="Gene3D" id="1.25.40.10">
    <property type="entry name" value="Tetratricopeptide repeat domain"/>
    <property type="match status" value="1"/>
</dbReference>
<dbReference type="GO" id="GO:0006355">
    <property type="term" value="P:regulation of DNA-templated transcription"/>
    <property type="evidence" value="ECO:0007669"/>
    <property type="project" value="InterPro"/>
</dbReference>
<accession>A0A0H5P754</accession>
<dbReference type="PANTHER" id="PTHR47691:SF3">
    <property type="entry name" value="HTH-TYPE TRANSCRIPTIONAL REGULATOR RV0890C-RELATED"/>
    <property type="match status" value="1"/>
</dbReference>
<gene>
    <name evidence="2" type="primary">nreC_3</name>
    <name evidence="2" type="ORF">ERS450000_02892</name>
</gene>
<dbReference type="InterPro" id="IPR058852">
    <property type="entry name" value="HTH_77"/>
</dbReference>
<dbReference type="CDD" id="cd06170">
    <property type="entry name" value="LuxR_C_like"/>
    <property type="match status" value="1"/>
</dbReference>
<dbReference type="InterPro" id="IPR000792">
    <property type="entry name" value="Tscrpt_reg_LuxR_C"/>
</dbReference>
<dbReference type="SMART" id="SM00421">
    <property type="entry name" value="HTH_LUXR"/>
    <property type="match status" value="1"/>
</dbReference>
<dbReference type="PRINTS" id="PR00038">
    <property type="entry name" value="HTHLUXR"/>
</dbReference>
<dbReference type="PANTHER" id="PTHR47691">
    <property type="entry name" value="REGULATOR-RELATED"/>
    <property type="match status" value="1"/>
</dbReference>
<dbReference type="PRINTS" id="PR00364">
    <property type="entry name" value="DISEASERSIST"/>
</dbReference>
<dbReference type="GO" id="GO:0043531">
    <property type="term" value="F:ADP binding"/>
    <property type="evidence" value="ECO:0007669"/>
    <property type="project" value="InterPro"/>
</dbReference>
<dbReference type="EMBL" id="LN868938">
    <property type="protein sequence ID" value="CRY78361.1"/>
    <property type="molecule type" value="Genomic_DNA"/>
</dbReference>
<dbReference type="AlphaFoldDB" id="A0A0H5P754"/>
<dbReference type="PROSITE" id="PS00622">
    <property type="entry name" value="HTH_LUXR_1"/>
    <property type="match status" value="1"/>
</dbReference>
<proteinExistence type="predicted"/>
<dbReference type="RefSeq" id="WP_139337509.1">
    <property type="nucleotide sequence ID" value="NZ_CP031418.1"/>
</dbReference>
<dbReference type="Gene3D" id="3.40.50.300">
    <property type="entry name" value="P-loop containing nucleotide triphosphate hydrolases"/>
    <property type="match status" value="1"/>
</dbReference>
<evidence type="ECO:0000259" key="1">
    <source>
        <dbReference type="PROSITE" id="PS50043"/>
    </source>
</evidence>
<dbReference type="Proteomes" id="UP000057820">
    <property type="component" value="Chromosome 1"/>
</dbReference>
<dbReference type="InterPro" id="IPR011990">
    <property type="entry name" value="TPR-like_helical_dom_sf"/>
</dbReference>
<dbReference type="Pfam" id="PF25872">
    <property type="entry name" value="HTH_77"/>
    <property type="match status" value="1"/>
</dbReference>
<dbReference type="PROSITE" id="PS50043">
    <property type="entry name" value="HTH_LUXR_2"/>
    <property type="match status" value="1"/>
</dbReference>
<dbReference type="SUPFAM" id="SSF46894">
    <property type="entry name" value="C-terminal effector domain of the bipartite response regulators"/>
    <property type="match status" value="1"/>
</dbReference>
<dbReference type="Pfam" id="PF00196">
    <property type="entry name" value="GerE"/>
    <property type="match status" value="1"/>
</dbReference>
<feature type="domain" description="HTH luxR-type" evidence="1">
    <location>
        <begin position="704"/>
        <end position="769"/>
    </location>
</feature>
<dbReference type="SUPFAM" id="SSF48452">
    <property type="entry name" value="TPR-like"/>
    <property type="match status" value="1"/>
</dbReference>